<dbReference type="Proteomes" id="UP000070444">
    <property type="component" value="Unassembled WGS sequence"/>
</dbReference>
<keyword evidence="1" id="KW-0175">Coiled coil</keyword>
<evidence type="ECO:0000259" key="2">
    <source>
        <dbReference type="PROSITE" id="PS50888"/>
    </source>
</evidence>
<dbReference type="Pfam" id="PF00010">
    <property type="entry name" value="HLH"/>
    <property type="match status" value="1"/>
</dbReference>
<reference evidence="3 4" key="1">
    <citation type="journal article" date="2015" name="Genome Biol. Evol.">
        <title>Phylogenomic analyses indicate that early fungi evolved digesting cell walls of algal ancestors of land plants.</title>
        <authorList>
            <person name="Chang Y."/>
            <person name="Wang S."/>
            <person name="Sekimoto S."/>
            <person name="Aerts A.L."/>
            <person name="Choi C."/>
            <person name="Clum A."/>
            <person name="LaButti K.M."/>
            <person name="Lindquist E.A."/>
            <person name="Yee Ngan C."/>
            <person name="Ohm R.A."/>
            <person name="Salamov A.A."/>
            <person name="Grigoriev I.V."/>
            <person name="Spatafora J.W."/>
            <person name="Berbee M.L."/>
        </authorList>
    </citation>
    <scope>NUCLEOTIDE SEQUENCE [LARGE SCALE GENOMIC DNA]</scope>
    <source>
        <strain evidence="3 4">NRRL 28638</strain>
    </source>
</reference>
<sequence length="150" mass="17634">MLSGSTSQDCFENCCIHHHHHDHKECEGGETNWKGYHNIDDCIRQFCPEHLHTDKKEDHKCNEYCIHGVNVLNKTHKEVDHEKRKIEEKKLQHTKVEKRRRVLINQYIEELASLLPPELLSKSAKPPRGLVLQKTVQYIKELKAKQSPKN</sequence>
<evidence type="ECO:0000313" key="3">
    <source>
        <dbReference type="EMBL" id="KXN73697.1"/>
    </source>
</evidence>
<dbReference type="SMART" id="SM00353">
    <property type="entry name" value="HLH"/>
    <property type="match status" value="1"/>
</dbReference>
<protein>
    <recommendedName>
        <fullName evidence="2">BHLH domain-containing protein</fullName>
    </recommendedName>
</protein>
<dbReference type="PROSITE" id="PS50888">
    <property type="entry name" value="BHLH"/>
    <property type="match status" value="1"/>
</dbReference>
<keyword evidence="4" id="KW-1185">Reference proteome</keyword>
<proteinExistence type="predicted"/>
<dbReference type="AlphaFoldDB" id="A0A137PFB9"/>
<dbReference type="InterPro" id="IPR036638">
    <property type="entry name" value="HLH_DNA-bd_sf"/>
</dbReference>
<dbReference type="EMBL" id="KQ964433">
    <property type="protein sequence ID" value="KXN73697.1"/>
    <property type="molecule type" value="Genomic_DNA"/>
</dbReference>
<feature type="coiled-coil region" evidence="1">
    <location>
        <begin position="69"/>
        <end position="99"/>
    </location>
</feature>
<organism evidence="3 4">
    <name type="scientific">Conidiobolus coronatus (strain ATCC 28846 / CBS 209.66 / NRRL 28638)</name>
    <name type="common">Delacroixia coronata</name>
    <dbReference type="NCBI Taxonomy" id="796925"/>
    <lineage>
        <taxon>Eukaryota</taxon>
        <taxon>Fungi</taxon>
        <taxon>Fungi incertae sedis</taxon>
        <taxon>Zoopagomycota</taxon>
        <taxon>Entomophthoromycotina</taxon>
        <taxon>Entomophthoromycetes</taxon>
        <taxon>Entomophthorales</taxon>
        <taxon>Ancylistaceae</taxon>
        <taxon>Conidiobolus</taxon>
    </lineage>
</organism>
<feature type="domain" description="BHLH" evidence="2">
    <location>
        <begin position="88"/>
        <end position="142"/>
    </location>
</feature>
<dbReference type="OrthoDB" id="690068at2759"/>
<evidence type="ECO:0000313" key="4">
    <source>
        <dbReference type="Proteomes" id="UP000070444"/>
    </source>
</evidence>
<gene>
    <name evidence="3" type="ORF">CONCODRAFT_77250</name>
</gene>
<dbReference type="InterPro" id="IPR011598">
    <property type="entry name" value="bHLH_dom"/>
</dbReference>
<dbReference type="SUPFAM" id="SSF47459">
    <property type="entry name" value="HLH, helix-loop-helix DNA-binding domain"/>
    <property type="match status" value="1"/>
</dbReference>
<dbReference type="STRING" id="796925.A0A137PFB9"/>
<evidence type="ECO:0000256" key="1">
    <source>
        <dbReference type="SAM" id="Coils"/>
    </source>
</evidence>
<accession>A0A137PFB9</accession>
<dbReference type="Gene3D" id="4.10.280.10">
    <property type="entry name" value="Helix-loop-helix DNA-binding domain"/>
    <property type="match status" value="1"/>
</dbReference>
<name>A0A137PFB9_CONC2</name>
<dbReference type="GO" id="GO:0046983">
    <property type="term" value="F:protein dimerization activity"/>
    <property type="evidence" value="ECO:0007669"/>
    <property type="project" value="InterPro"/>
</dbReference>